<dbReference type="GO" id="GO:0043190">
    <property type="term" value="C:ATP-binding cassette (ABC) transporter complex"/>
    <property type="evidence" value="ECO:0007669"/>
    <property type="project" value="InterPro"/>
</dbReference>
<dbReference type="InterPro" id="IPR013525">
    <property type="entry name" value="ABC2_TM"/>
</dbReference>
<evidence type="ECO:0000313" key="14">
    <source>
        <dbReference type="Proteomes" id="UP000285324"/>
    </source>
</evidence>
<keyword evidence="8 11" id="KW-1133">Transmembrane helix</keyword>
<evidence type="ECO:0000259" key="12">
    <source>
        <dbReference type="PROSITE" id="PS51012"/>
    </source>
</evidence>
<keyword evidence="5" id="KW-0762">Sugar transport</keyword>
<dbReference type="PANTHER" id="PTHR30413">
    <property type="entry name" value="INNER MEMBRANE TRANSPORT PERMEASE"/>
    <property type="match status" value="1"/>
</dbReference>
<evidence type="ECO:0000256" key="9">
    <source>
        <dbReference type="ARBA" id="ARBA00023047"/>
    </source>
</evidence>
<feature type="transmembrane region" description="Helical" evidence="11">
    <location>
        <begin position="77"/>
        <end position="95"/>
    </location>
</feature>
<sequence length="272" mass="30523">MEVLQLLRGMLTRHRQLILQMIKREVLGRYRGSVLGLAWSFFNPLLLLLVYTFVFSVVFKAKWAGAGASMTQSHGDFAVILFAGLIVNNLFAECLNRAPSMVLSNVTYVKKVVFPLETLVVIGFGSAVFHLLVSFVVLVIAQLIFLGHIPWTAVYFPMVLVPLALFTLGISWFLAGLGVYIRDTAQAVSLLTIVLTFVSPIFYPLSAIPERMQGYVKLNPMTFVVEETRNVLIFGKTMDWLSWGIYTLVGTVIFFLGLAWFQKVRRGFADVL</sequence>
<evidence type="ECO:0000256" key="6">
    <source>
        <dbReference type="ARBA" id="ARBA00022692"/>
    </source>
</evidence>
<gene>
    <name evidence="13" type="ORF">DY367_21260</name>
</gene>
<dbReference type="PANTHER" id="PTHR30413:SF10">
    <property type="entry name" value="CAPSULE POLYSACCHARIDE EXPORT INNER-MEMBRANE PROTEIN CTRC"/>
    <property type="match status" value="1"/>
</dbReference>
<keyword evidence="10 11" id="KW-0472">Membrane</keyword>
<evidence type="ECO:0000256" key="8">
    <source>
        <dbReference type="ARBA" id="ARBA00022989"/>
    </source>
</evidence>
<dbReference type="InterPro" id="IPR047817">
    <property type="entry name" value="ABC2_TM_bact-type"/>
</dbReference>
<evidence type="ECO:0000313" key="13">
    <source>
        <dbReference type="EMBL" id="RPJ89773.1"/>
    </source>
</evidence>
<comment type="caution">
    <text evidence="13">The sequence shown here is derived from an EMBL/GenBank/DDBJ whole genome shotgun (WGS) entry which is preliminary data.</text>
</comment>
<evidence type="ECO:0000256" key="5">
    <source>
        <dbReference type="ARBA" id="ARBA00022597"/>
    </source>
</evidence>
<evidence type="ECO:0000256" key="2">
    <source>
        <dbReference type="ARBA" id="ARBA00007783"/>
    </source>
</evidence>
<organism evidence="13 14">
    <name type="scientific">Alcaligenes xylosoxydans xylosoxydans</name>
    <name type="common">Achromobacter xylosoxidans</name>
    <dbReference type="NCBI Taxonomy" id="85698"/>
    <lineage>
        <taxon>Bacteria</taxon>
        <taxon>Pseudomonadati</taxon>
        <taxon>Pseudomonadota</taxon>
        <taxon>Betaproteobacteria</taxon>
        <taxon>Burkholderiales</taxon>
        <taxon>Alcaligenaceae</taxon>
        <taxon>Achromobacter</taxon>
    </lineage>
</organism>
<evidence type="ECO:0000256" key="10">
    <source>
        <dbReference type="ARBA" id="ARBA00023136"/>
    </source>
</evidence>
<evidence type="ECO:0000256" key="7">
    <source>
        <dbReference type="ARBA" id="ARBA00022903"/>
    </source>
</evidence>
<feature type="transmembrane region" description="Helical" evidence="11">
    <location>
        <begin position="187"/>
        <end position="205"/>
    </location>
</feature>
<protein>
    <recommendedName>
        <fullName evidence="11">Transport permease protein</fullName>
    </recommendedName>
</protein>
<dbReference type="GO" id="GO:0140359">
    <property type="term" value="F:ABC-type transporter activity"/>
    <property type="evidence" value="ECO:0007669"/>
    <property type="project" value="InterPro"/>
</dbReference>
<keyword evidence="3 11" id="KW-0813">Transport</keyword>
<dbReference type="Proteomes" id="UP000285324">
    <property type="component" value="Unassembled WGS sequence"/>
</dbReference>
<reference evidence="13 14" key="1">
    <citation type="submission" date="2018-08" db="EMBL/GenBank/DDBJ databases">
        <title>Achromobacter xylosoxidans Genome sequencing and assembly.</title>
        <authorList>
            <person name="Wang R."/>
            <person name="Rensing C."/>
            <person name="Li Y."/>
        </authorList>
    </citation>
    <scope>NUCLEOTIDE SEQUENCE [LARGE SCALE GENOMIC DNA]</scope>
    <source>
        <strain evidence="13 14">GD003A</strain>
    </source>
</reference>
<keyword evidence="6 11" id="KW-0812">Transmembrane</keyword>
<keyword evidence="4 11" id="KW-1003">Cell membrane</keyword>
<proteinExistence type="inferred from homology"/>
<name>A0A424W900_ALCXX</name>
<dbReference type="AlphaFoldDB" id="A0A424W900"/>
<evidence type="ECO:0000256" key="11">
    <source>
        <dbReference type="RuleBase" id="RU361157"/>
    </source>
</evidence>
<feature type="domain" description="ABC transmembrane type-2" evidence="12">
    <location>
        <begin position="35"/>
        <end position="264"/>
    </location>
</feature>
<dbReference type="PIRSF" id="PIRSF006648">
    <property type="entry name" value="DrrB"/>
    <property type="match status" value="1"/>
</dbReference>
<dbReference type="Pfam" id="PF01061">
    <property type="entry name" value="ABC2_membrane"/>
    <property type="match status" value="1"/>
</dbReference>
<feature type="transmembrane region" description="Helical" evidence="11">
    <location>
        <begin position="34"/>
        <end position="57"/>
    </location>
</feature>
<dbReference type="RefSeq" id="WP_118933523.1">
    <property type="nucleotide sequence ID" value="NZ_CP061008.1"/>
</dbReference>
<feature type="transmembrane region" description="Helical" evidence="11">
    <location>
        <begin position="116"/>
        <end position="149"/>
    </location>
</feature>
<feature type="transmembrane region" description="Helical" evidence="11">
    <location>
        <begin position="155"/>
        <end position="175"/>
    </location>
</feature>
<dbReference type="PRINTS" id="PR00164">
    <property type="entry name" value="ABC2TRNSPORT"/>
</dbReference>
<dbReference type="InterPro" id="IPR000412">
    <property type="entry name" value="ABC_2_transport"/>
</dbReference>
<comment type="subcellular location">
    <subcellularLocation>
        <location evidence="11">Cell inner membrane</location>
        <topology evidence="11">Multi-pass membrane protein</topology>
    </subcellularLocation>
    <subcellularLocation>
        <location evidence="1">Cell membrane</location>
        <topology evidence="1">Multi-pass membrane protein</topology>
    </subcellularLocation>
</comment>
<dbReference type="PROSITE" id="PS51012">
    <property type="entry name" value="ABC_TM2"/>
    <property type="match status" value="1"/>
</dbReference>
<dbReference type="GO" id="GO:0015774">
    <property type="term" value="P:polysaccharide transport"/>
    <property type="evidence" value="ECO:0007669"/>
    <property type="project" value="UniProtKB-KW"/>
</dbReference>
<keyword evidence="7" id="KW-0972">Capsule biogenesis/degradation</keyword>
<evidence type="ECO:0000256" key="3">
    <source>
        <dbReference type="ARBA" id="ARBA00022448"/>
    </source>
</evidence>
<comment type="similarity">
    <text evidence="2 11">Belongs to the ABC-2 integral membrane protein family.</text>
</comment>
<evidence type="ECO:0000256" key="1">
    <source>
        <dbReference type="ARBA" id="ARBA00004651"/>
    </source>
</evidence>
<accession>A0A424W900</accession>
<keyword evidence="9" id="KW-0625">Polysaccharide transport</keyword>
<evidence type="ECO:0000256" key="4">
    <source>
        <dbReference type="ARBA" id="ARBA00022475"/>
    </source>
</evidence>
<dbReference type="EMBL" id="QVXO01000036">
    <property type="protein sequence ID" value="RPJ89773.1"/>
    <property type="molecule type" value="Genomic_DNA"/>
</dbReference>
<feature type="transmembrane region" description="Helical" evidence="11">
    <location>
        <begin position="240"/>
        <end position="261"/>
    </location>
</feature>
<dbReference type="OrthoDB" id="9786910at2"/>
<dbReference type="GO" id="GO:0015920">
    <property type="term" value="P:lipopolysaccharide transport"/>
    <property type="evidence" value="ECO:0007669"/>
    <property type="project" value="TreeGrafter"/>
</dbReference>